<feature type="transmembrane region" description="Helical" evidence="2">
    <location>
        <begin position="129"/>
        <end position="149"/>
    </location>
</feature>
<evidence type="ECO:0000313" key="4">
    <source>
        <dbReference type="Proteomes" id="UP000010411"/>
    </source>
</evidence>
<accession>L1L7I9</accession>
<name>L1L7I9_9ACTN</name>
<protein>
    <submittedName>
        <fullName evidence="3">Uncharacterized protein</fullName>
    </submittedName>
</protein>
<reference evidence="3 4" key="1">
    <citation type="submission" date="2012-11" db="EMBL/GenBank/DDBJ databases">
        <authorList>
            <person name="Huguet-Tapia J.C."/>
            <person name="Durkin A.S."/>
            <person name="Pettis G.S."/>
            <person name="Badger J.H."/>
        </authorList>
    </citation>
    <scope>NUCLEOTIDE SEQUENCE [LARGE SCALE GENOMIC DNA]</scope>
    <source>
        <strain evidence="3 4">91-03</strain>
    </source>
</reference>
<organism evidence="3 4">
    <name type="scientific">Streptomyces ipomoeae 91-03</name>
    <dbReference type="NCBI Taxonomy" id="698759"/>
    <lineage>
        <taxon>Bacteria</taxon>
        <taxon>Bacillati</taxon>
        <taxon>Actinomycetota</taxon>
        <taxon>Actinomycetes</taxon>
        <taxon>Kitasatosporales</taxon>
        <taxon>Streptomycetaceae</taxon>
        <taxon>Streptomyces</taxon>
    </lineage>
</organism>
<feature type="transmembrane region" description="Helical" evidence="2">
    <location>
        <begin position="101"/>
        <end position="123"/>
    </location>
</feature>
<keyword evidence="2" id="KW-0812">Transmembrane</keyword>
<keyword evidence="2" id="KW-0472">Membrane</keyword>
<comment type="caution">
    <text evidence="3">The sequence shown here is derived from an EMBL/GenBank/DDBJ whole genome shotgun (WGS) entry which is preliminary data.</text>
</comment>
<gene>
    <name evidence="3" type="ORF">STRIP9103_09334</name>
</gene>
<sequence>MLRRAGVPADIDLGRSGEVRWQADPDLWPDRPWWRRAQAGLMGLGLLVSAAVLFRVGLSDALRALTFGGRVMGVVFLVGALAETLAAAAVFDYWGKRATRYAGQCVLLGVAIVTVTSLMFLILQWEGGYHAGLFWLWCALVAWSAWALWEMSRQKVWQSIPHPRSFAAGVALSALIGAASVAYSAMYTPYVAPPKVPFMAAFGKPTLNAARTSLYVPARLTFRNEGSISIFVVGTQWSATLWPSSFREKGTGRARWRDELGNGWNTYRHEDFNAPARMLAAGQITKAGDRLDPGDDFSRQAVIEVPLDSGQGRVELSATISFIRADRCKLANSYPQSIEYSWDVESSEKKHLWDAPRWLANPGDDFFRYRSRIYRSSAIMNMTQAPDWAAMWWVIPKWREGRLFAPGDTIPYMQVHISRDPDSQEVLNEDEQEPYGMKTRDTAVDQPVALLRQAAEKP</sequence>
<evidence type="ECO:0000256" key="2">
    <source>
        <dbReference type="SAM" id="Phobius"/>
    </source>
</evidence>
<evidence type="ECO:0000256" key="1">
    <source>
        <dbReference type="SAM" id="MobiDB-lite"/>
    </source>
</evidence>
<dbReference type="EMBL" id="AEJC01000064">
    <property type="protein sequence ID" value="EKX68598.1"/>
    <property type="molecule type" value="Genomic_DNA"/>
</dbReference>
<dbReference type="PATRIC" id="fig|698759.3.peg.849"/>
<dbReference type="AlphaFoldDB" id="L1L7I9"/>
<feature type="region of interest" description="Disordered" evidence="1">
    <location>
        <begin position="421"/>
        <end position="442"/>
    </location>
</feature>
<evidence type="ECO:0000313" key="3">
    <source>
        <dbReference type="EMBL" id="EKX68598.1"/>
    </source>
</evidence>
<keyword evidence="2" id="KW-1133">Transmembrane helix</keyword>
<feature type="transmembrane region" description="Helical" evidence="2">
    <location>
        <begin position="170"/>
        <end position="190"/>
    </location>
</feature>
<feature type="transmembrane region" description="Helical" evidence="2">
    <location>
        <begin position="39"/>
        <end position="58"/>
    </location>
</feature>
<feature type="transmembrane region" description="Helical" evidence="2">
    <location>
        <begin position="70"/>
        <end position="94"/>
    </location>
</feature>
<dbReference type="Proteomes" id="UP000010411">
    <property type="component" value="Unassembled WGS sequence"/>
</dbReference>
<keyword evidence="4" id="KW-1185">Reference proteome</keyword>
<proteinExistence type="predicted"/>